<reference evidence="1 2" key="1">
    <citation type="submission" date="2024-04" db="EMBL/GenBank/DDBJ databases">
        <title>Albibacterium profundi sp. nov., isolated from sediment of the Challenger Deep of Mariana Trench.</title>
        <authorList>
            <person name="Wang Y."/>
        </authorList>
    </citation>
    <scope>NUCLEOTIDE SEQUENCE [LARGE SCALE GENOMIC DNA]</scope>
    <source>
        <strain evidence="1 2">RHL897</strain>
    </source>
</reference>
<dbReference type="RefSeq" id="WP_375558052.1">
    <property type="nucleotide sequence ID" value="NZ_JBBVGT010000003.1"/>
</dbReference>
<evidence type="ECO:0000313" key="1">
    <source>
        <dbReference type="EMBL" id="MFB5946523.1"/>
    </source>
</evidence>
<gene>
    <name evidence="1" type="ORF">WKR92_11830</name>
</gene>
<organism evidence="1 2">
    <name type="scientific">Albibacterium profundi</name>
    <dbReference type="NCBI Taxonomy" id="3134906"/>
    <lineage>
        <taxon>Bacteria</taxon>
        <taxon>Pseudomonadati</taxon>
        <taxon>Bacteroidota</taxon>
        <taxon>Sphingobacteriia</taxon>
        <taxon>Sphingobacteriales</taxon>
        <taxon>Sphingobacteriaceae</taxon>
        <taxon>Albibacterium</taxon>
    </lineage>
</organism>
<accession>A0ABV5CGP0</accession>
<sequence>MAIYEEGVLGPFEGRVGNVIGYRWRGKFVMRSRPKSKRRGQSTEKQLASRARLRLMQAYLQERVDFIRKGFSLAPELSKMSAFNAAMSYNLKNSISGEYPDYQVDFSKVVFSRGELVLPKDIHMSQEGDRLRVSWSTEIEEDASSNDQAMIMLSGVEDPTGNHSANSRGAGSDAIDIGRLKPGTELFVHIAFISDDRQRVSDSKYLGSIIVE</sequence>
<comment type="caution">
    <text evidence="1">The sequence shown here is derived from an EMBL/GenBank/DDBJ whole genome shotgun (WGS) entry which is preliminary data.</text>
</comment>
<name>A0ABV5CGP0_9SPHI</name>
<protein>
    <submittedName>
        <fullName evidence="1">DUF6266 family protein</fullName>
    </submittedName>
</protein>
<dbReference type="Proteomes" id="UP001580928">
    <property type="component" value="Unassembled WGS sequence"/>
</dbReference>
<dbReference type="Pfam" id="PF19781">
    <property type="entry name" value="DUF6266"/>
    <property type="match status" value="1"/>
</dbReference>
<dbReference type="EMBL" id="JBBVGT010000003">
    <property type="protein sequence ID" value="MFB5946523.1"/>
    <property type="molecule type" value="Genomic_DNA"/>
</dbReference>
<dbReference type="InterPro" id="IPR046233">
    <property type="entry name" value="DUF6266"/>
</dbReference>
<proteinExistence type="predicted"/>
<evidence type="ECO:0000313" key="2">
    <source>
        <dbReference type="Proteomes" id="UP001580928"/>
    </source>
</evidence>
<keyword evidence="2" id="KW-1185">Reference proteome</keyword>